<dbReference type="VEuPathDB" id="FungiDB:AeMF1_015734"/>
<comment type="caution">
    <text evidence="7">The sequence shown here is derived from an EMBL/GenBank/DDBJ whole genome shotgun (WGS) entry which is preliminary data.</text>
</comment>
<dbReference type="CDD" id="cd00065">
    <property type="entry name" value="FYVE_like_SF"/>
    <property type="match status" value="1"/>
</dbReference>
<protein>
    <recommendedName>
        <fullName evidence="6">FYVE-type domain-containing protein</fullName>
    </recommendedName>
</protein>
<dbReference type="PANTHER" id="PTHR13510:SF44">
    <property type="entry name" value="RABENOSYN-5"/>
    <property type="match status" value="1"/>
</dbReference>
<dbReference type="PROSITE" id="PS50178">
    <property type="entry name" value="ZF_FYVE"/>
    <property type="match status" value="1"/>
</dbReference>
<keyword evidence="2 4" id="KW-0863">Zinc-finger</keyword>
<feature type="compositionally biased region" description="Basic and acidic residues" evidence="5">
    <location>
        <begin position="397"/>
        <end position="413"/>
    </location>
</feature>
<dbReference type="InterPro" id="IPR052727">
    <property type="entry name" value="Rab4/Rab5_effector"/>
</dbReference>
<evidence type="ECO:0000256" key="3">
    <source>
        <dbReference type="ARBA" id="ARBA00022833"/>
    </source>
</evidence>
<evidence type="ECO:0000256" key="4">
    <source>
        <dbReference type="PROSITE-ProRule" id="PRU00091"/>
    </source>
</evidence>
<proteinExistence type="predicted"/>
<keyword evidence="8" id="KW-1185">Reference proteome</keyword>
<evidence type="ECO:0000259" key="6">
    <source>
        <dbReference type="PROSITE" id="PS50178"/>
    </source>
</evidence>
<keyword evidence="3" id="KW-0862">Zinc</keyword>
<dbReference type="Proteomes" id="UP000481153">
    <property type="component" value="Unassembled WGS sequence"/>
</dbReference>
<reference evidence="7 8" key="1">
    <citation type="submission" date="2019-07" db="EMBL/GenBank/DDBJ databases">
        <title>Genomics analysis of Aphanomyces spp. identifies a new class of oomycete effector associated with host adaptation.</title>
        <authorList>
            <person name="Gaulin E."/>
        </authorList>
    </citation>
    <scope>NUCLEOTIDE SEQUENCE [LARGE SCALE GENOMIC DNA]</scope>
    <source>
        <strain evidence="7 8">ATCC 201684</strain>
    </source>
</reference>
<accession>A0A6G0XM09</accession>
<dbReference type="InterPro" id="IPR000306">
    <property type="entry name" value="Znf_FYVE"/>
</dbReference>
<dbReference type="Gene3D" id="3.30.40.10">
    <property type="entry name" value="Zinc/RING finger domain, C3HC4 (zinc finger)"/>
    <property type="match status" value="1"/>
</dbReference>
<sequence length="460" mass="52237">MPWRDLNKGSFNCAPLTEEARDMLINEAKIACKYLIVNATTATDTTPVDKVAVNEKTGRHATFRKIKDTVDPKLEGVHAYTRVRATIEDVADFFHLNTPIKLENYDRVMRDWVVKLTTLYTLIERSDRGSTTKPLYSCGVIWKVTKVTGTQPRDLCLLDYHDEFTYVDQNTGEARRGWARCIHSIKLSCCPDLNPRYGLLRTTVVRSGHVFIESSEPGELDYYKVHITVPPRGSVNQFTQLIYRTMLKFYSSTVLHFEEHFIRERIKPMLDLPVSRFQHKLKTDYCAQCFTRFTWMTTCRQCRGCGDAVCQKCSSKWSILLDTHKHAIKVDMCRQCVTGETKRRRPAQPKSGAASIIMGTTPRSAYMHVDFYAQSEGSARSSSAPVEPTTDTIYESNSEKGERNTSPQDKSESRPQCGKAPVAGLEKFDLVVPWLEPTISPSDILQERLTFDSSAPVQAS</sequence>
<evidence type="ECO:0000256" key="5">
    <source>
        <dbReference type="SAM" id="MobiDB-lite"/>
    </source>
</evidence>
<dbReference type="Pfam" id="PF01363">
    <property type="entry name" value="FYVE"/>
    <property type="match status" value="1"/>
</dbReference>
<dbReference type="AlphaFoldDB" id="A0A6G0XM09"/>
<evidence type="ECO:0000256" key="2">
    <source>
        <dbReference type="ARBA" id="ARBA00022771"/>
    </source>
</evidence>
<organism evidence="7 8">
    <name type="scientific">Aphanomyces euteiches</name>
    <dbReference type="NCBI Taxonomy" id="100861"/>
    <lineage>
        <taxon>Eukaryota</taxon>
        <taxon>Sar</taxon>
        <taxon>Stramenopiles</taxon>
        <taxon>Oomycota</taxon>
        <taxon>Saprolegniomycetes</taxon>
        <taxon>Saprolegniales</taxon>
        <taxon>Verrucalvaceae</taxon>
        <taxon>Aphanomyces</taxon>
    </lineage>
</organism>
<dbReference type="GO" id="GO:0008270">
    <property type="term" value="F:zinc ion binding"/>
    <property type="evidence" value="ECO:0007669"/>
    <property type="project" value="UniProtKB-KW"/>
</dbReference>
<gene>
    <name evidence="7" type="ORF">Ae201684_003522</name>
</gene>
<dbReference type="InterPro" id="IPR013083">
    <property type="entry name" value="Znf_RING/FYVE/PHD"/>
</dbReference>
<dbReference type="SUPFAM" id="SSF57903">
    <property type="entry name" value="FYVE/PHD zinc finger"/>
    <property type="match status" value="1"/>
</dbReference>
<dbReference type="InterPro" id="IPR011011">
    <property type="entry name" value="Znf_FYVE_PHD"/>
</dbReference>
<evidence type="ECO:0000256" key="1">
    <source>
        <dbReference type="ARBA" id="ARBA00022723"/>
    </source>
</evidence>
<dbReference type="PANTHER" id="PTHR13510">
    <property type="entry name" value="FYVE-FINGER-CONTAINING RAB5 EFFECTOR PROTEIN RABENOSYN-5-RELATED"/>
    <property type="match status" value="1"/>
</dbReference>
<evidence type="ECO:0000313" key="7">
    <source>
        <dbReference type="EMBL" id="KAF0741417.1"/>
    </source>
</evidence>
<dbReference type="InterPro" id="IPR017455">
    <property type="entry name" value="Znf_FYVE-rel"/>
</dbReference>
<keyword evidence="1" id="KW-0479">Metal-binding</keyword>
<dbReference type="EMBL" id="VJMJ01000037">
    <property type="protein sequence ID" value="KAF0741417.1"/>
    <property type="molecule type" value="Genomic_DNA"/>
</dbReference>
<dbReference type="InterPro" id="IPR023393">
    <property type="entry name" value="START-like_dom_sf"/>
</dbReference>
<dbReference type="Gene3D" id="3.30.530.20">
    <property type="match status" value="1"/>
</dbReference>
<feature type="domain" description="FYVE-type" evidence="6">
    <location>
        <begin position="280"/>
        <end position="341"/>
    </location>
</feature>
<feature type="compositionally biased region" description="Polar residues" evidence="5">
    <location>
        <begin position="377"/>
        <end position="396"/>
    </location>
</feature>
<evidence type="ECO:0000313" key="8">
    <source>
        <dbReference type="Proteomes" id="UP000481153"/>
    </source>
</evidence>
<feature type="region of interest" description="Disordered" evidence="5">
    <location>
        <begin position="377"/>
        <end position="420"/>
    </location>
</feature>
<name>A0A6G0XM09_9STRA</name>